<sequence>MLVGRDRHRVTDRIGEHALDSFEDLFGGEALFRSDCPGCDSALHGRPFCSSAAPAATETIPGVPHGKPSCLDERSFVVDVVQH</sequence>
<dbReference type="AlphaFoldDB" id="R7WIV9"/>
<gene>
    <name evidence="1" type="ORF">Rrhod_3509</name>
</gene>
<dbReference type="EMBL" id="APMY01000102">
    <property type="protein sequence ID" value="EOM75175.1"/>
    <property type="molecule type" value="Genomic_DNA"/>
</dbReference>
<comment type="caution">
    <text evidence="1">The sequence shown here is derived from an EMBL/GenBank/DDBJ whole genome shotgun (WGS) entry which is preliminary data.</text>
</comment>
<reference evidence="1 2" key="1">
    <citation type="journal article" date="2013" name="Genome Announc.">
        <title>Draft Genome Sequence of Rhodococcus rhodnii Strain LMG5362, a Symbiont of Rhodnius prolixus (Hemiptera, Reduviidae, Triatominae), the Principle Vector of Trypanosoma cruzi.</title>
        <authorList>
            <person name="Pachebat J.A."/>
            <person name="van Keulen G."/>
            <person name="Whitten M.M."/>
            <person name="Girdwood S."/>
            <person name="Del Sol R."/>
            <person name="Dyson P.J."/>
            <person name="Facey P.D."/>
        </authorList>
    </citation>
    <scope>NUCLEOTIDE SEQUENCE [LARGE SCALE GENOMIC DNA]</scope>
    <source>
        <strain evidence="1 2">LMG 5362</strain>
    </source>
</reference>
<dbReference type="Proteomes" id="UP000013525">
    <property type="component" value="Unassembled WGS sequence"/>
</dbReference>
<keyword evidence="2" id="KW-1185">Reference proteome</keyword>
<accession>R7WIV9</accession>
<name>R7WIV9_9NOCA</name>
<protein>
    <submittedName>
        <fullName evidence="1">Uncharacterized protein</fullName>
    </submittedName>
</protein>
<evidence type="ECO:0000313" key="1">
    <source>
        <dbReference type="EMBL" id="EOM75175.1"/>
    </source>
</evidence>
<proteinExistence type="predicted"/>
<evidence type="ECO:0000313" key="2">
    <source>
        <dbReference type="Proteomes" id="UP000013525"/>
    </source>
</evidence>
<organism evidence="1 2">
    <name type="scientific">Rhodococcus rhodnii LMG 5362</name>
    <dbReference type="NCBI Taxonomy" id="1273125"/>
    <lineage>
        <taxon>Bacteria</taxon>
        <taxon>Bacillati</taxon>
        <taxon>Actinomycetota</taxon>
        <taxon>Actinomycetes</taxon>
        <taxon>Mycobacteriales</taxon>
        <taxon>Nocardiaceae</taxon>
        <taxon>Rhodococcus</taxon>
    </lineage>
</organism>